<protein>
    <submittedName>
        <fullName evidence="2">EcsC family protein</fullName>
    </submittedName>
</protein>
<dbReference type="PANTHER" id="PTHR41260">
    <property type="entry name" value="PROTEIN ECSC"/>
    <property type="match status" value="1"/>
</dbReference>
<reference evidence="2" key="4">
    <citation type="submission" date="2020-10" db="EMBL/GenBank/DDBJ databases">
        <authorList>
            <person name="Bassil N.M."/>
            <person name="Lloyd J.R."/>
        </authorList>
    </citation>
    <scope>NUCLEOTIDE SEQUENCE</scope>
    <source>
        <strain evidence="2">NB2006</strain>
    </source>
</reference>
<organism evidence="1 3">
    <name type="scientific">Anaerobacillus isosaccharinicus</name>
    <dbReference type="NCBI Taxonomy" id="1532552"/>
    <lineage>
        <taxon>Bacteria</taxon>
        <taxon>Bacillati</taxon>
        <taxon>Bacillota</taxon>
        <taxon>Bacilli</taxon>
        <taxon>Bacillales</taxon>
        <taxon>Bacillaceae</taxon>
        <taxon>Anaerobacillus</taxon>
    </lineage>
</organism>
<reference evidence="2 3" key="3">
    <citation type="journal article" date="2019" name="Int. J. Syst. Evol. Microbiol.">
        <title>Anaerobacillus isosaccharinicus sp. nov., an alkaliphilic bacterium which degrades isosaccharinic acid.</title>
        <authorList>
            <person name="Bassil N.M."/>
            <person name="Lloyd J.R."/>
        </authorList>
    </citation>
    <scope>NUCLEOTIDE SEQUENCE [LARGE SCALE GENOMIC DNA]</scope>
    <source>
        <strain evidence="2 3">NB2006</strain>
    </source>
</reference>
<sequence length="277" mass="32095">MELTGRKKAVMETIENWEQSYFIDDNKNSYYSLETSFNQTIEGWRPNLQEKLLKTVDSIIFHTHAIAQNSKYDKETTAKVLDLGRVFNEDINKISDMKLLTIDQLRFIANQHLAKQRLISLTQGGFSGIGGFFTVALDLPLMLTINLRSIQLTAMTYGYDLNKPYELMLALKVFHVATLPKTMQKEGWRHLLLELDQFEDEWLLFDEKNVYKSTVWLQQPIKQIGKGLLLFLIRKKMIQGVPLLGITVGAAANYFLAKQVSELAHHFYQKRFLLENK</sequence>
<evidence type="ECO:0000313" key="2">
    <source>
        <dbReference type="EMBL" id="QOY33890.1"/>
    </source>
</evidence>
<evidence type="ECO:0000313" key="3">
    <source>
        <dbReference type="Proteomes" id="UP000180175"/>
    </source>
</evidence>
<proteinExistence type="predicted"/>
<name>A0A1S2LS65_9BACI</name>
<dbReference type="Proteomes" id="UP000180175">
    <property type="component" value="Chromosome"/>
</dbReference>
<dbReference type="OrthoDB" id="2040879at2"/>
<dbReference type="Pfam" id="PF12787">
    <property type="entry name" value="EcsC"/>
    <property type="match status" value="1"/>
</dbReference>
<reference evidence="2 3" key="2">
    <citation type="journal article" date="2017" name="Genome Announc.">
        <title>Draft Genome Sequences of Four Alkaliphilic Bacteria Belonging to the Anaerobacillus Genus.</title>
        <authorList>
            <person name="Bassil N.M."/>
            <person name="Lloyd J.R."/>
        </authorList>
    </citation>
    <scope>NUCLEOTIDE SEQUENCE [LARGE SCALE GENOMIC DNA]</scope>
    <source>
        <strain evidence="2 3">NB2006</strain>
    </source>
</reference>
<dbReference type="KEGG" id="aia:AWH56_014145"/>
<keyword evidence="3" id="KW-1185">Reference proteome</keyword>
<reference evidence="1 3" key="1">
    <citation type="submission" date="2016-10" db="EMBL/GenBank/DDBJ databases">
        <title>Draft genome sequences of four alkaliphilic bacteria belonging to the Anaerobacillus genus.</title>
        <authorList>
            <person name="Bassil N.M."/>
            <person name="Lloyd J.R."/>
        </authorList>
    </citation>
    <scope>NUCLEOTIDE SEQUENCE [LARGE SCALE GENOMIC DNA]</scope>
    <source>
        <strain evidence="1 3">NB2006</strain>
    </source>
</reference>
<dbReference type="PANTHER" id="PTHR41260:SF1">
    <property type="entry name" value="PROTEIN ECSC"/>
    <property type="match status" value="1"/>
</dbReference>
<evidence type="ECO:0000313" key="1">
    <source>
        <dbReference type="EMBL" id="OIJ15369.1"/>
    </source>
</evidence>
<gene>
    <name evidence="2" type="ORF">AWH56_014145</name>
    <name evidence="1" type="ORF">AWH56_11705</name>
</gene>
<dbReference type="EMBL" id="LQXD01000107">
    <property type="protein sequence ID" value="OIJ15369.1"/>
    <property type="molecule type" value="Genomic_DNA"/>
</dbReference>
<dbReference type="AlphaFoldDB" id="A0A1S2LS65"/>
<dbReference type="InterPro" id="IPR024787">
    <property type="entry name" value="EcsC"/>
</dbReference>
<dbReference type="EMBL" id="CP063356">
    <property type="protein sequence ID" value="QOY33890.1"/>
    <property type="molecule type" value="Genomic_DNA"/>
</dbReference>
<accession>A0A1S2LS65</accession>
<dbReference type="RefSeq" id="WP_071317268.1">
    <property type="nucleotide sequence ID" value="NZ_CP063356.2"/>
</dbReference>